<dbReference type="GO" id="GO:0005829">
    <property type="term" value="C:cytosol"/>
    <property type="evidence" value="ECO:0007669"/>
    <property type="project" value="TreeGrafter"/>
</dbReference>
<evidence type="ECO:0000259" key="17">
    <source>
        <dbReference type="PROSITE" id="PS51387"/>
    </source>
</evidence>
<comment type="catalytic activity">
    <reaction evidence="15 16">
        <text>UDP-N-acetyl-alpha-D-muramate + NADP(+) = UDP-N-acetyl-3-O-(1-carboxyvinyl)-alpha-D-glucosamine + NADPH + H(+)</text>
        <dbReference type="Rhea" id="RHEA:12248"/>
        <dbReference type="ChEBI" id="CHEBI:15378"/>
        <dbReference type="ChEBI" id="CHEBI:57783"/>
        <dbReference type="ChEBI" id="CHEBI:58349"/>
        <dbReference type="ChEBI" id="CHEBI:68483"/>
        <dbReference type="ChEBI" id="CHEBI:70757"/>
        <dbReference type="EC" id="1.3.1.98"/>
    </reaction>
</comment>
<organism evidence="18 19">
    <name type="scientific">candidate division TA06 bacterium DG_78</name>
    <dbReference type="NCBI Taxonomy" id="1703772"/>
    <lineage>
        <taxon>Bacteria</taxon>
        <taxon>Bacteria division TA06</taxon>
    </lineage>
</organism>
<keyword evidence="10 16" id="KW-0133">Cell shape</keyword>
<evidence type="ECO:0000256" key="6">
    <source>
        <dbReference type="ARBA" id="ARBA00022618"/>
    </source>
</evidence>
<keyword evidence="9 16" id="KW-0521">NADP</keyword>
<dbReference type="InterPro" id="IPR036318">
    <property type="entry name" value="FAD-bd_PCMH-like_sf"/>
</dbReference>
<keyword evidence="8 16" id="KW-0274">FAD</keyword>
<comment type="caution">
    <text evidence="18">The sequence shown here is derived from an EMBL/GenBank/DDBJ whole genome shotgun (WGS) entry which is preliminary data.</text>
</comment>
<evidence type="ECO:0000256" key="3">
    <source>
        <dbReference type="ARBA" id="ARBA00004496"/>
    </source>
</evidence>
<dbReference type="Pfam" id="PF02873">
    <property type="entry name" value="MurB_C"/>
    <property type="match status" value="1"/>
</dbReference>
<evidence type="ECO:0000256" key="4">
    <source>
        <dbReference type="ARBA" id="ARBA00004752"/>
    </source>
</evidence>
<dbReference type="InterPro" id="IPR006094">
    <property type="entry name" value="Oxid_FAD_bind_N"/>
</dbReference>
<dbReference type="GO" id="GO:0008762">
    <property type="term" value="F:UDP-N-acetylmuramate dehydrogenase activity"/>
    <property type="evidence" value="ECO:0007669"/>
    <property type="project" value="UniProtKB-UniRule"/>
</dbReference>
<gene>
    <name evidence="16" type="primary">murB</name>
    <name evidence="18" type="ORF">AMJ52_06410</name>
</gene>
<dbReference type="UniPathway" id="UPA00219"/>
<keyword evidence="13 16" id="KW-0131">Cell cycle</keyword>
<evidence type="ECO:0000256" key="12">
    <source>
        <dbReference type="ARBA" id="ARBA00023002"/>
    </source>
</evidence>
<reference evidence="18 19" key="1">
    <citation type="journal article" date="2015" name="Microbiome">
        <title>Genomic resolution of linkages in carbon, nitrogen, and sulfur cycling among widespread estuary sediment bacteria.</title>
        <authorList>
            <person name="Baker B.J."/>
            <person name="Lazar C.S."/>
            <person name="Teske A.P."/>
            <person name="Dick G.J."/>
        </authorList>
    </citation>
    <scope>NUCLEOTIDE SEQUENCE [LARGE SCALE GENOMIC DNA]</scope>
    <source>
        <strain evidence="18">DG_78</strain>
    </source>
</reference>
<keyword evidence="12 16" id="KW-0560">Oxidoreductase</keyword>
<dbReference type="Gene3D" id="3.90.78.10">
    <property type="entry name" value="UDP-N-acetylenolpyruvoylglucosamine reductase, C-terminal domain"/>
    <property type="match status" value="1"/>
</dbReference>
<dbReference type="GO" id="GO:0071949">
    <property type="term" value="F:FAD binding"/>
    <property type="evidence" value="ECO:0007669"/>
    <property type="project" value="InterPro"/>
</dbReference>
<dbReference type="InterPro" id="IPR016169">
    <property type="entry name" value="FAD-bd_PCMH_sub2"/>
</dbReference>
<dbReference type="NCBIfam" id="NF010480">
    <property type="entry name" value="PRK13905.1"/>
    <property type="match status" value="1"/>
</dbReference>
<sequence>MRDPFRMITGITILKNESLSRHTSFHIGGDTDYFIRVYSKKALMKVLEVIKRRRFKYFIIGTGTNLLVSDRGFHGVVIRLDGIFKKIRRNDQCFLCGAGVLVDCLLKYAMELGYGGAEFLAGIPGTVGGAIRGNAGAFGHSIADITESIRIITERGIEKNMVKEEIGFTYRTSRIQNNAIIVSVLLRLRKKKRREIMKTINKNLLYRRQRHPSGYSAGSFFKNPPGCSAGKLIEECGLKGLRVGNAEVSRRHANYIINCGQARASDVMKLAAKVKKIIREKKGIVLKEEVKILN</sequence>
<protein>
    <recommendedName>
        <fullName evidence="16">UDP-N-acetylenolpyruvoylglucosamine reductase</fullName>
        <ecNumber evidence="16">1.3.1.98</ecNumber>
    </recommendedName>
    <alternativeName>
        <fullName evidence="16">UDP-N-acetylmuramate dehydrogenase</fullName>
    </alternativeName>
</protein>
<dbReference type="GO" id="GO:0009252">
    <property type="term" value="P:peptidoglycan biosynthetic process"/>
    <property type="evidence" value="ECO:0007669"/>
    <property type="project" value="UniProtKB-UniRule"/>
</dbReference>
<comment type="pathway">
    <text evidence="4 16">Cell wall biogenesis; peptidoglycan biosynthesis.</text>
</comment>
<keyword evidence="7 16" id="KW-0285">Flavoprotein</keyword>
<dbReference type="NCBIfam" id="TIGR00179">
    <property type="entry name" value="murB"/>
    <property type="match status" value="1"/>
</dbReference>
<dbReference type="GO" id="GO:0008360">
    <property type="term" value="P:regulation of cell shape"/>
    <property type="evidence" value="ECO:0007669"/>
    <property type="project" value="UniProtKB-KW"/>
</dbReference>
<proteinExistence type="inferred from homology"/>
<dbReference type="GO" id="GO:0071555">
    <property type="term" value="P:cell wall organization"/>
    <property type="evidence" value="ECO:0007669"/>
    <property type="project" value="UniProtKB-KW"/>
</dbReference>
<dbReference type="Pfam" id="PF01565">
    <property type="entry name" value="FAD_binding_4"/>
    <property type="match status" value="1"/>
</dbReference>
<dbReference type="EMBL" id="LJNI01000076">
    <property type="protein sequence ID" value="KPJ72408.1"/>
    <property type="molecule type" value="Genomic_DNA"/>
</dbReference>
<dbReference type="GO" id="GO:0051301">
    <property type="term" value="P:cell division"/>
    <property type="evidence" value="ECO:0007669"/>
    <property type="project" value="UniProtKB-KW"/>
</dbReference>
<dbReference type="AlphaFoldDB" id="A0A0S7YCJ4"/>
<dbReference type="InterPro" id="IPR016167">
    <property type="entry name" value="FAD-bd_PCMH_sub1"/>
</dbReference>
<keyword evidence="11 16" id="KW-0573">Peptidoglycan synthesis</keyword>
<comment type="similarity">
    <text evidence="16">Belongs to the MurB family.</text>
</comment>
<evidence type="ECO:0000256" key="2">
    <source>
        <dbReference type="ARBA" id="ARBA00003921"/>
    </source>
</evidence>
<comment type="subcellular location">
    <subcellularLocation>
        <location evidence="3 16">Cytoplasm</location>
    </subcellularLocation>
</comment>
<keyword evidence="14 16" id="KW-0961">Cell wall biogenesis/degradation</keyword>
<evidence type="ECO:0000256" key="13">
    <source>
        <dbReference type="ARBA" id="ARBA00023306"/>
    </source>
</evidence>
<dbReference type="EC" id="1.3.1.98" evidence="16"/>
<feature type="domain" description="FAD-binding PCMH-type" evidence="17">
    <location>
        <begin position="26"/>
        <end position="191"/>
    </location>
</feature>
<evidence type="ECO:0000256" key="11">
    <source>
        <dbReference type="ARBA" id="ARBA00022984"/>
    </source>
</evidence>
<dbReference type="SUPFAM" id="SSF56194">
    <property type="entry name" value="Uridine diphospho-N-Acetylenolpyruvylglucosamine reductase, MurB, C-terminal domain"/>
    <property type="match status" value="1"/>
</dbReference>
<dbReference type="InterPro" id="IPR003170">
    <property type="entry name" value="MurB"/>
</dbReference>
<feature type="active site" description="Proton donor" evidence="16">
    <location>
        <position position="219"/>
    </location>
</feature>
<evidence type="ECO:0000256" key="1">
    <source>
        <dbReference type="ARBA" id="ARBA00001974"/>
    </source>
</evidence>
<keyword evidence="6 16" id="KW-0132">Cell division</keyword>
<comment type="cofactor">
    <cofactor evidence="1 16">
        <name>FAD</name>
        <dbReference type="ChEBI" id="CHEBI:57692"/>
    </cofactor>
</comment>
<keyword evidence="5 16" id="KW-0963">Cytoplasm</keyword>
<evidence type="ECO:0000256" key="15">
    <source>
        <dbReference type="ARBA" id="ARBA00048914"/>
    </source>
</evidence>
<evidence type="ECO:0000256" key="7">
    <source>
        <dbReference type="ARBA" id="ARBA00022630"/>
    </source>
</evidence>
<dbReference type="Proteomes" id="UP000051012">
    <property type="component" value="Unassembled WGS sequence"/>
</dbReference>
<accession>A0A0S7YCJ4</accession>
<evidence type="ECO:0000256" key="16">
    <source>
        <dbReference type="HAMAP-Rule" id="MF_00037"/>
    </source>
</evidence>
<comment type="function">
    <text evidence="2 16">Cell wall formation.</text>
</comment>
<dbReference type="Gene3D" id="3.30.465.10">
    <property type="match status" value="1"/>
</dbReference>
<evidence type="ECO:0000256" key="10">
    <source>
        <dbReference type="ARBA" id="ARBA00022960"/>
    </source>
</evidence>
<evidence type="ECO:0000313" key="18">
    <source>
        <dbReference type="EMBL" id="KPJ72408.1"/>
    </source>
</evidence>
<dbReference type="Gene3D" id="3.30.43.10">
    <property type="entry name" value="Uridine Diphospho-n-acetylenolpyruvylglucosamine Reductase, domain 2"/>
    <property type="match status" value="1"/>
</dbReference>
<dbReference type="PROSITE" id="PS51387">
    <property type="entry name" value="FAD_PCMH"/>
    <property type="match status" value="1"/>
</dbReference>
<evidence type="ECO:0000256" key="14">
    <source>
        <dbReference type="ARBA" id="ARBA00023316"/>
    </source>
</evidence>
<dbReference type="PANTHER" id="PTHR21071">
    <property type="entry name" value="UDP-N-ACETYLENOLPYRUVOYLGLUCOSAMINE REDUCTASE"/>
    <property type="match status" value="1"/>
</dbReference>
<dbReference type="InterPro" id="IPR036635">
    <property type="entry name" value="MurB_C_sf"/>
</dbReference>
<dbReference type="SUPFAM" id="SSF56176">
    <property type="entry name" value="FAD-binding/transporter-associated domain-like"/>
    <property type="match status" value="1"/>
</dbReference>
<name>A0A0S7YCJ4_UNCT6</name>
<dbReference type="InterPro" id="IPR011601">
    <property type="entry name" value="MurB_C"/>
</dbReference>
<evidence type="ECO:0000313" key="19">
    <source>
        <dbReference type="Proteomes" id="UP000051012"/>
    </source>
</evidence>
<dbReference type="PATRIC" id="fig|1703772.3.peg.1957"/>
<evidence type="ECO:0000256" key="8">
    <source>
        <dbReference type="ARBA" id="ARBA00022827"/>
    </source>
</evidence>
<dbReference type="InterPro" id="IPR016166">
    <property type="entry name" value="FAD-bd_PCMH"/>
</dbReference>
<dbReference type="HAMAP" id="MF_00037">
    <property type="entry name" value="MurB"/>
    <property type="match status" value="1"/>
</dbReference>
<feature type="active site" evidence="16">
    <location>
        <position position="171"/>
    </location>
</feature>
<dbReference type="PANTHER" id="PTHR21071:SF4">
    <property type="entry name" value="UDP-N-ACETYLENOLPYRUVOYLGLUCOSAMINE REDUCTASE"/>
    <property type="match status" value="1"/>
</dbReference>
<evidence type="ECO:0000256" key="9">
    <source>
        <dbReference type="ARBA" id="ARBA00022857"/>
    </source>
</evidence>
<feature type="active site" evidence="16">
    <location>
        <position position="289"/>
    </location>
</feature>
<evidence type="ECO:0000256" key="5">
    <source>
        <dbReference type="ARBA" id="ARBA00022490"/>
    </source>
</evidence>